<proteinExistence type="predicted"/>
<accession>A0A0R2NIC9</accession>
<organism evidence="1 2">
    <name type="scientific">Lactiplantibacillus fabifermentans DSM 21115</name>
    <dbReference type="NCBI Taxonomy" id="1413187"/>
    <lineage>
        <taxon>Bacteria</taxon>
        <taxon>Bacillati</taxon>
        <taxon>Bacillota</taxon>
        <taxon>Bacilli</taxon>
        <taxon>Lactobacillales</taxon>
        <taxon>Lactobacillaceae</taxon>
        <taxon>Lactiplantibacillus</taxon>
    </lineage>
</organism>
<name>A0A0R2NIC9_9LACO</name>
<evidence type="ECO:0000313" key="1">
    <source>
        <dbReference type="EMBL" id="KRO25551.1"/>
    </source>
</evidence>
<dbReference type="Proteomes" id="UP000050920">
    <property type="component" value="Unassembled WGS sequence"/>
</dbReference>
<protein>
    <submittedName>
        <fullName evidence="1">Uncharacterized protein</fullName>
    </submittedName>
</protein>
<reference evidence="1 2" key="1">
    <citation type="journal article" date="2015" name="Genome Announc.">
        <title>Expanding the biotechnology potential of lactobacilli through comparative genomics of 213 strains and associated genera.</title>
        <authorList>
            <person name="Sun Z."/>
            <person name="Harris H.M."/>
            <person name="McCann A."/>
            <person name="Guo C."/>
            <person name="Argimon S."/>
            <person name="Zhang W."/>
            <person name="Yang X."/>
            <person name="Jeffery I.B."/>
            <person name="Cooney J.C."/>
            <person name="Kagawa T.F."/>
            <person name="Liu W."/>
            <person name="Song Y."/>
            <person name="Salvetti E."/>
            <person name="Wrobel A."/>
            <person name="Rasinkangas P."/>
            <person name="Parkhill J."/>
            <person name="Rea M.C."/>
            <person name="O'Sullivan O."/>
            <person name="Ritari J."/>
            <person name="Douillard F.P."/>
            <person name="Paul Ross R."/>
            <person name="Yang R."/>
            <person name="Briner A.E."/>
            <person name="Felis G.E."/>
            <person name="de Vos W.M."/>
            <person name="Barrangou R."/>
            <person name="Klaenhammer T.R."/>
            <person name="Caufield P.W."/>
            <person name="Cui Y."/>
            <person name="Zhang H."/>
            <person name="O'Toole P.W."/>
        </authorList>
    </citation>
    <scope>NUCLEOTIDE SEQUENCE [LARGE SCALE GENOMIC DNA]</scope>
    <source>
        <strain evidence="1 2">DSM 21115</strain>
    </source>
</reference>
<sequence>MAVFATVGELGVASGGRSWELHVSAISLGSGPQKTQQPLTIIKNYILHIAEKTNNIHIKRD</sequence>
<comment type="caution">
    <text evidence="1">The sequence shown here is derived from an EMBL/GenBank/DDBJ whole genome shotgun (WGS) entry which is preliminary data.</text>
</comment>
<keyword evidence="2" id="KW-1185">Reference proteome</keyword>
<gene>
    <name evidence="1" type="ORF">DY78_GL001215</name>
</gene>
<dbReference type="EMBL" id="AYGX02000146">
    <property type="protein sequence ID" value="KRO25551.1"/>
    <property type="molecule type" value="Genomic_DNA"/>
</dbReference>
<evidence type="ECO:0000313" key="2">
    <source>
        <dbReference type="Proteomes" id="UP000050920"/>
    </source>
</evidence>
<dbReference type="AlphaFoldDB" id="A0A0R2NIC9"/>